<sequence>MELAIYELLKRRYLDFRQEYRSLRGQPVAGNLIPPYVTIPLVTTSCCIPILIIYPANLLRTRFQASDSPRADPVWPSFRAIWARSGWRGLYQGMGASLSKTLPSVCITYIVFEFCSELMHVPGLGSR</sequence>
<dbReference type="GO" id="GO:0016020">
    <property type="term" value="C:membrane"/>
    <property type="evidence" value="ECO:0007669"/>
    <property type="project" value="UniProtKB-SubCell"/>
</dbReference>
<proteinExistence type="inferred from homology"/>
<dbReference type="WBParaSite" id="ECPE_0001640901-mRNA-1">
    <property type="protein sequence ID" value="ECPE_0001640901-mRNA-1"/>
    <property type="gene ID" value="ECPE_0001640901"/>
</dbReference>
<evidence type="ECO:0000313" key="10">
    <source>
        <dbReference type="Proteomes" id="UP000272942"/>
    </source>
</evidence>
<reference evidence="11" key="1">
    <citation type="submission" date="2016-06" db="UniProtKB">
        <authorList>
            <consortium name="WormBaseParasite"/>
        </authorList>
    </citation>
    <scope>IDENTIFICATION</scope>
</reference>
<protein>
    <submittedName>
        <fullName evidence="9 11">Uncharacterized protein</fullName>
    </submittedName>
</protein>
<comment type="similarity">
    <text evidence="2 7">Belongs to the mitochondrial carrier (TC 2.A.29) family.</text>
</comment>
<evidence type="ECO:0000313" key="9">
    <source>
        <dbReference type="EMBL" id="VDP93638.1"/>
    </source>
</evidence>
<dbReference type="AlphaFoldDB" id="A0A183BAY1"/>
<keyword evidence="4" id="KW-0677">Repeat</keyword>
<keyword evidence="5 6" id="KW-0472">Membrane</keyword>
<keyword evidence="8" id="KW-1133">Transmembrane helix</keyword>
<evidence type="ECO:0000256" key="6">
    <source>
        <dbReference type="PROSITE-ProRule" id="PRU00282"/>
    </source>
</evidence>
<comment type="subcellular location">
    <subcellularLocation>
        <location evidence="1">Membrane</location>
        <topology evidence="1">Multi-pass membrane protein</topology>
    </subcellularLocation>
</comment>
<keyword evidence="10" id="KW-1185">Reference proteome</keyword>
<dbReference type="InterPro" id="IPR023395">
    <property type="entry name" value="MCP_dom_sf"/>
</dbReference>
<keyword evidence="7" id="KW-0813">Transport</keyword>
<organism evidence="11">
    <name type="scientific">Echinostoma caproni</name>
    <dbReference type="NCBI Taxonomy" id="27848"/>
    <lineage>
        <taxon>Eukaryota</taxon>
        <taxon>Metazoa</taxon>
        <taxon>Spiralia</taxon>
        <taxon>Lophotrochozoa</taxon>
        <taxon>Platyhelminthes</taxon>
        <taxon>Trematoda</taxon>
        <taxon>Digenea</taxon>
        <taxon>Plagiorchiida</taxon>
        <taxon>Echinostomata</taxon>
        <taxon>Echinostomatoidea</taxon>
        <taxon>Echinostomatidae</taxon>
        <taxon>Echinostoma</taxon>
    </lineage>
</organism>
<reference evidence="9 10" key="2">
    <citation type="submission" date="2018-11" db="EMBL/GenBank/DDBJ databases">
        <authorList>
            <consortium name="Pathogen Informatics"/>
        </authorList>
    </citation>
    <scope>NUCLEOTIDE SEQUENCE [LARGE SCALE GENOMIC DNA]</scope>
    <source>
        <strain evidence="9 10">Egypt</strain>
    </source>
</reference>
<dbReference type="SUPFAM" id="SSF103506">
    <property type="entry name" value="Mitochondrial carrier"/>
    <property type="match status" value="1"/>
</dbReference>
<evidence type="ECO:0000256" key="2">
    <source>
        <dbReference type="ARBA" id="ARBA00006375"/>
    </source>
</evidence>
<evidence type="ECO:0000313" key="11">
    <source>
        <dbReference type="WBParaSite" id="ECPE_0001640901-mRNA-1"/>
    </source>
</evidence>
<dbReference type="PROSITE" id="PS50920">
    <property type="entry name" value="SOLCAR"/>
    <property type="match status" value="1"/>
</dbReference>
<dbReference type="OrthoDB" id="270584at2759"/>
<dbReference type="Proteomes" id="UP000272942">
    <property type="component" value="Unassembled WGS sequence"/>
</dbReference>
<dbReference type="Gene3D" id="1.50.40.10">
    <property type="entry name" value="Mitochondrial carrier domain"/>
    <property type="match status" value="1"/>
</dbReference>
<evidence type="ECO:0000256" key="4">
    <source>
        <dbReference type="ARBA" id="ARBA00022737"/>
    </source>
</evidence>
<accession>A0A183BAY1</accession>
<evidence type="ECO:0000256" key="5">
    <source>
        <dbReference type="ARBA" id="ARBA00023136"/>
    </source>
</evidence>
<dbReference type="EMBL" id="UZAN01064037">
    <property type="protein sequence ID" value="VDP93638.1"/>
    <property type="molecule type" value="Genomic_DNA"/>
</dbReference>
<dbReference type="InterPro" id="IPR018108">
    <property type="entry name" value="MCP_transmembrane"/>
</dbReference>
<keyword evidence="3 6" id="KW-0812">Transmembrane</keyword>
<evidence type="ECO:0000256" key="8">
    <source>
        <dbReference type="SAM" id="Phobius"/>
    </source>
</evidence>
<gene>
    <name evidence="9" type="ORF">ECPE_LOCUS16366</name>
</gene>
<name>A0A183BAY1_9TREM</name>
<feature type="transmembrane region" description="Helical" evidence="8">
    <location>
        <begin position="33"/>
        <end position="54"/>
    </location>
</feature>
<dbReference type="PANTHER" id="PTHR24089">
    <property type="entry name" value="SOLUTE CARRIER FAMILY 25"/>
    <property type="match status" value="1"/>
</dbReference>
<evidence type="ECO:0000256" key="7">
    <source>
        <dbReference type="RuleBase" id="RU000488"/>
    </source>
</evidence>
<evidence type="ECO:0000256" key="1">
    <source>
        <dbReference type="ARBA" id="ARBA00004141"/>
    </source>
</evidence>
<dbReference type="Pfam" id="PF00153">
    <property type="entry name" value="Mito_carr"/>
    <property type="match status" value="1"/>
</dbReference>
<evidence type="ECO:0000256" key="3">
    <source>
        <dbReference type="ARBA" id="ARBA00022692"/>
    </source>
</evidence>
<feature type="repeat" description="Solcar" evidence="6">
    <location>
        <begin position="33"/>
        <end position="118"/>
    </location>
</feature>